<feature type="domain" description="C2H2-type" evidence="2">
    <location>
        <begin position="269"/>
        <end position="292"/>
    </location>
</feature>
<feature type="region of interest" description="Disordered" evidence="1">
    <location>
        <begin position="549"/>
        <end position="581"/>
    </location>
</feature>
<feature type="compositionally biased region" description="Low complexity" evidence="1">
    <location>
        <begin position="1"/>
        <end position="26"/>
    </location>
</feature>
<feature type="compositionally biased region" description="Low complexity" evidence="1">
    <location>
        <begin position="367"/>
        <end position="383"/>
    </location>
</feature>
<feature type="compositionally biased region" description="Gly residues" evidence="1">
    <location>
        <begin position="384"/>
        <end position="422"/>
    </location>
</feature>
<dbReference type="Gene3D" id="3.30.160.60">
    <property type="entry name" value="Classic Zinc Finger"/>
    <property type="match status" value="2"/>
</dbReference>
<dbReference type="InterPro" id="IPR013087">
    <property type="entry name" value="Znf_C2H2_type"/>
</dbReference>
<dbReference type="InterPro" id="IPR003604">
    <property type="entry name" value="Matrin/U1-like-C_Znf_C2H2"/>
</dbReference>
<evidence type="ECO:0000259" key="2">
    <source>
        <dbReference type="SMART" id="SM00355"/>
    </source>
</evidence>
<feature type="domain" description="C2H2-type" evidence="2">
    <location>
        <begin position="137"/>
        <end position="161"/>
    </location>
</feature>
<dbReference type="EMBL" id="CALNXK010000046">
    <property type="protein sequence ID" value="CAH3129114.1"/>
    <property type="molecule type" value="Genomic_DNA"/>
</dbReference>
<evidence type="ECO:0000259" key="3">
    <source>
        <dbReference type="SMART" id="SM00451"/>
    </source>
</evidence>
<dbReference type="PANTHER" id="PTHR45762:SF3">
    <property type="entry name" value="ZINC-FINGER PROTEIN AT 72D, ISOFORM B"/>
    <property type="match status" value="1"/>
</dbReference>
<dbReference type="InterPro" id="IPR036236">
    <property type="entry name" value="Znf_C2H2_sf"/>
</dbReference>
<dbReference type="Proteomes" id="UP001159405">
    <property type="component" value="Unassembled WGS sequence"/>
</dbReference>
<organism evidence="4 5">
    <name type="scientific">Porites lobata</name>
    <dbReference type="NCBI Taxonomy" id="104759"/>
    <lineage>
        <taxon>Eukaryota</taxon>
        <taxon>Metazoa</taxon>
        <taxon>Cnidaria</taxon>
        <taxon>Anthozoa</taxon>
        <taxon>Hexacorallia</taxon>
        <taxon>Scleractinia</taxon>
        <taxon>Fungiina</taxon>
        <taxon>Poritidae</taxon>
        <taxon>Porites</taxon>
    </lineage>
</organism>
<accession>A0ABN8P188</accession>
<feature type="domain" description="C2H2-type" evidence="2">
    <location>
        <begin position="85"/>
        <end position="109"/>
    </location>
</feature>
<sequence length="650" mass="71339">MSELEPASTSAPTNSTSTETTQNASEIPLKSENQQHLYMDFSSDIPPVLPTDSQLGGDGIKPDSQVVRKVDPRQQWINKDSTKPYYCKLCDFNMESMEVFQHHCMSPRHVKRAIEEFNIKLPKRLEEKEEKKPPPEFHCQVCLVTCNSDTAWNSHLLGQKHRKLLEKQGAERALQKAQEKSMLFNNMNTGFGRGAGRGAPGRGGGVGPIKGGSYNPGHMRKPYEKPMHAVQQPSPSGPIGARDFATYPEPLIGLEYVTEIQVIGQSPRYHCELCDSKFDHNLKFPHLVGSKHRFNVLKEKVPDVAQSVRGDVKKRSELSSKLLEEASKLEMMEGRQQVKTRTEKSPFNRINNQAAGDLGGFSGNFKGQQSSRGGGQQWQSQRGRGQGGGRGNQMGTRGRGQMYGGGQNNTRGGMQGGRGRGNQHGTPYNYNQQQSGSYRGRGRARGRGGNNQHQSWNQNFSSYNNAPNQTFVDSSYGSDNDGYQWDNSAQGGGERMLPPEAFGSRSQSQSQGQQFINYDEHYDDYYGNQNTSYGGSNYEYIEPYADQSTYSTQSANQQRFQPPAHTPSANVGSSVGSDSGGVSGKSNVSLLQGAIADLGKLVSSEEDASMALQVSNALTQALLQFRMNNLSKEGDTSTAASTATHMDAGP</sequence>
<dbReference type="Pfam" id="PF12874">
    <property type="entry name" value="zf-met"/>
    <property type="match status" value="1"/>
</dbReference>
<keyword evidence="5" id="KW-1185">Reference proteome</keyword>
<feature type="domain" description="U1-type" evidence="3">
    <location>
        <begin position="266"/>
        <end position="299"/>
    </location>
</feature>
<name>A0ABN8P188_9CNID</name>
<feature type="domain" description="U1-type" evidence="3">
    <location>
        <begin position="82"/>
        <end position="117"/>
    </location>
</feature>
<feature type="domain" description="U1-type" evidence="3">
    <location>
        <begin position="134"/>
        <end position="168"/>
    </location>
</feature>
<gene>
    <name evidence="4" type="ORF">PLOB_00033958</name>
</gene>
<feature type="compositionally biased region" description="Polar residues" evidence="1">
    <location>
        <begin position="549"/>
        <end position="560"/>
    </location>
</feature>
<feature type="region of interest" description="Disordered" evidence="1">
    <location>
        <begin position="1"/>
        <end position="64"/>
    </location>
</feature>
<feature type="compositionally biased region" description="Polar residues" evidence="1">
    <location>
        <begin position="450"/>
        <end position="478"/>
    </location>
</feature>
<dbReference type="SMART" id="SM00451">
    <property type="entry name" value="ZnF_U1"/>
    <property type="match status" value="3"/>
</dbReference>
<dbReference type="PANTHER" id="PTHR45762">
    <property type="entry name" value="ZINC FINGER RNA-BINDING PROTEIN"/>
    <property type="match status" value="1"/>
</dbReference>
<protein>
    <submittedName>
        <fullName evidence="4">Uncharacterized protein</fullName>
    </submittedName>
</protein>
<dbReference type="SMART" id="SM00355">
    <property type="entry name" value="ZnF_C2H2"/>
    <property type="match status" value="3"/>
</dbReference>
<feature type="compositionally biased region" description="Polar residues" evidence="1">
    <location>
        <begin position="426"/>
        <end position="437"/>
    </location>
</feature>
<proteinExistence type="predicted"/>
<evidence type="ECO:0000313" key="4">
    <source>
        <dbReference type="EMBL" id="CAH3129114.1"/>
    </source>
</evidence>
<reference evidence="4 5" key="1">
    <citation type="submission" date="2022-05" db="EMBL/GenBank/DDBJ databases">
        <authorList>
            <consortium name="Genoscope - CEA"/>
            <person name="William W."/>
        </authorList>
    </citation>
    <scope>NUCLEOTIDE SEQUENCE [LARGE SCALE GENOMIC DNA]</scope>
</reference>
<feature type="region of interest" description="Disordered" evidence="1">
    <location>
        <begin position="332"/>
        <end position="512"/>
    </location>
</feature>
<comment type="caution">
    <text evidence="4">The sequence shown here is derived from an EMBL/GenBank/DDBJ whole genome shotgun (WGS) entry which is preliminary data.</text>
</comment>
<dbReference type="SUPFAM" id="SSF57667">
    <property type="entry name" value="beta-beta-alpha zinc fingers"/>
    <property type="match status" value="2"/>
</dbReference>
<evidence type="ECO:0000256" key="1">
    <source>
        <dbReference type="SAM" id="MobiDB-lite"/>
    </source>
</evidence>
<feature type="compositionally biased region" description="Low complexity" evidence="1">
    <location>
        <begin position="503"/>
        <end position="512"/>
    </location>
</feature>
<evidence type="ECO:0000313" key="5">
    <source>
        <dbReference type="Proteomes" id="UP001159405"/>
    </source>
</evidence>